<dbReference type="HOGENOM" id="CLU_1250758_0_0_1"/>
<proteinExistence type="predicted"/>
<gene>
    <name evidence="2" type="ORF">GALMADRAFT_208080</name>
</gene>
<dbReference type="Proteomes" id="UP000027222">
    <property type="component" value="Unassembled WGS sequence"/>
</dbReference>
<feature type="region of interest" description="Disordered" evidence="1">
    <location>
        <begin position="23"/>
        <end position="43"/>
    </location>
</feature>
<organism evidence="2 3">
    <name type="scientific">Galerina marginata (strain CBS 339.88)</name>
    <dbReference type="NCBI Taxonomy" id="685588"/>
    <lineage>
        <taxon>Eukaryota</taxon>
        <taxon>Fungi</taxon>
        <taxon>Dikarya</taxon>
        <taxon>Basidiomycota</taxon>
        <taxon>Agaricomycotina</taxon>
        <taxon>Agaricomycetes</taxon>
        <taxon>Agaricomycetidae</taxon>
        <taxon>Agaricales</taxon>
        <taxon>Agaricineae</taxon>
        <taxon>Strophariaceae</taxon>
        <taxon>Galerina</taxon>
    </lineage>
</organism>
<evidence type="ECO:0000256" key="1">
    <source>
        <dbReference type="SAM" id="MobiDB-lite"/>
    </source>
</evidence>
<keyword evidence="3" id="KW-1185">Reference proteome</keyword>
<evidence type="ECO:0000313" key="2">
    <source>
        <dbReference type="EMBL" id="KDR81316.1"/>
    </source>
</evidence>
<name>A0A067TDS3_GALM3</name>
<evidence type="ECO:0000313" key="3">
    <source>
        <dbReference type="Proteomes" id="UP000027222"/>
    </source>
</evidence>
<dbReference type="EMBL" id="KL142371">
    <property type="protein sequence ID" value="KDR81316.1"/>
    <property type="molecule type" value="Genomic_DNA"/>
</dbReference>
<protein>
    <submittedName>
        <fullName evidence="2">Uncharacterized protein</fullName>
    </submittedName>
</protein>
<sequence>MAKVRNQSGPPDVGVAAYSRLKESGRQGGQIRIGRGRGRGREDQERARAEVGWWMAGGGSGWRLTLLVGLGGVLDRRDGGVLGAAGAAGTGVAGAGAVGAGGGAGAGGVLVLVLVRELVLLEQKLVWKPRELVLLMTVLVECWCRGAAGRVGDVRGRICRLHTVVVDATTTAEARLEERLVQRTTTASIWIPSTPASTDTRPAGRRHDEEVWKEKTRLFSF</sequence>
<reference evidence="3" key="1">
    <citation type="journal article" date="2014" name="Proc. Natl. Acad. Sci. U.S.A.">
        <title>Extensive sampling of basidiomycete genomes demonstrates inadequacy of the white-rot/brown-rot paradigm for wood decay fungi.</title>
        <authorList>
            <person name="Riley R."/>
            <person name="Salamov A.A."/>
            <person name="Brown D.W."/>
            <person name="Nagy L.G."/>
            <person name="Floudas D."/>
            <person name="Held B.W."/>
            <person name="Levasseur A."/>
            <person name="Lombard V."/>
            <person name="Morin E."/>
            <person name="Otillar R."/>
            <person name="Lindquist E.A."/>
            <person name="Sun H."/>
            <person name="LaButti K.M."/>
            <person name="Schmutz J."/>
            <person name="Jabbour D."/>
            <person name="Luo H."/>
            <person name="Baker S.E."/>
            <person name="Pisabarro A.G."/>
            <person name="Walton J.D."/>
            <person name="Blanchette R.A."/>
            <person name="Henrissat B."/>
            <person name="Martin F."/>
            <person name="Cullen D."/>
            <person name="Hibbett D.S."/>
            <person name="Grigoriev I.V."/>
        </authorList>
    </citation>
    <scope>NUCLEOTIDE SEQUENCE [LARGE SCALE GENOMIC DNA]</scope>
    <source>
        <strain evidence="3">CBS 339.88</strain>
    </source>
</reference>
<dbReference type="AlphaFoldDB" id="A0A067TDS3"/>
<accession>A0A067TDS3</accession>